<proteinExistence type="predicted"/>
<dbReference type="Proteomes" id="UP000017184">
    <property type="component" value="Chromosome"/>
</dbReference>
<dbReference type="PATRIC" id="fig|946483.4.peg.2513"/>
<name>U5NAV2_9BURK</name>
<accession>U5NAV2</accession>
<dbReference type="KEGG" id="cbx:Cenrod_2488"/>
<evidence type="ECO:0000313" key="1">
    <source>
        <dbReference type="EMBL" id="AGX88542.1"/>
    </source>
</evidence>
<protein>
    <submittedName>
        <fullName evidence="1">Uncharacterized protein</fullName>
    </submittedName>
</protein>
<evidence type="ECO:0000313" key="2">
    <source>
        <dbReference type="Proteomes" id="UP000017184"/>
    </source>
</evidence>
<dbReference type="AlphaFoldDB" id="U5NAV2"/>
<dbReference type="EMBL" id="CP004885">
    <property type="protein sequence ID" value="AGX88542.1"/>
    <property type="molecule type" value="Genomic_DNA"/>
</dbReference>
<dbReference type="eggNOG" id="COG2340">
    <property type="taxonomic scope" value="Bacteria"/>
</dbReference>
<keyword evidence="2" id="KW-1185">Reference proteome</keyword>
<sequence length="734" mass="78419">MAGWNLLGNSNTAPVAVASAFGDADKVWTVWKWNKAQGKWAMYAPSLSASELAAHAAEHGYDILTTINPKEGFWVRTKAGGAFDIGMPAVPPAPGAMAGALQADDLVAGWNLVASTDNKNPSQLEMGLRKALRNKGQAIITAWAWDTATGSWRMHAPSLETQGIDTLRAHLVQYGYQPFATAPAPTDGFWLRIGNAAPASDPPASAVDAAKAFMSTLRSNARALDAEDLSLKTELEAVADDLRLRTVPVSEFTTDTLQLVQEAADYWDNTVRDTSAPFTAQRREVNGLWRCGLYADAAAMTVATSRNDARYLACTTTPRPGSKAFINATDANGTYKPCDAVGEVCGTAWTLRLLLQPDPADAHHYFVHTRTVASRMTVAAVAYGYYDNMTSKYIEGADTCPSGESCWVEPTAWNETQTYASTPAPGVAATLSLTRDEEGAIDSWALRGDLAPSVQFDMQPSFGYDGALGQWIYRQNHTAEVLGEKHEVDLSVAWLQHDSTAHKLALQGDIRLIRQGQVASWVGFAPGSTMEATPDAAGSYSDCSSGQRMHLILHAGSPVSTLEGGLRIGACQYDRSGTVYEPTQFAFTGSVGRNGAPFFEGTISADHTGLPSFDATQGAHAANTDVGRVRLAGNVSIPNRPVLSMQLDITGADSGTQGRVWWSGQYAQGTSVVNLSGYGDDAAQVLTLESNTGVRLVLDSAQTVHPLTVNGVLAGYLNTEDGTLEYTDGSYEQH</sequence>
<reference evidence="1 2" key="1">
    <citation type="journal article" date="2013" name="Genome Biol.">
        <title>Genomic analysis reveals key aspects of prokaryotic symbiosis in the phototrophic consortium "Chlorochromatium aggregatum".</title>
        <authorList>
            <person name="Liu Z."/>
            <person name="Muller J."/>
            <person name="Li T."/>
            <person name="Alvey R.M."/>
            <person name="Vogl K."/>
            <person name="Frigaard N.U."/>
            <person name="Rockwell N.C."/>
            <person name="Boyd E.S."/>
            <person name="Tomsho L.P."/>
            <person name="Schuster S.C."/>
            <person name="Henke P."/>
            <person name="Rohde M."/>
            <person name="Overmann J."/>
            <person name="Bryant D.A."/>
        </authorList>
    </citation>
    <scope>NUCLEOTIDE SEQUENCE [LARGE SCALE GENOMIC DNA]</scope>
    <source>
        <strain evidence="1">CR</strain>
    </source>
</reference>
<gene>
    <name evidence="1" type="ORF">Cenrod_2488</name>
</gene>
<organism evidence="1 2">
    <name type="scientific">Candidatus Symbiobacter mobilis CR</name>
    <dbReference type="NCBI Taxonomy" id="946483"/>
    <lineage>
        <taxon>Bacteria</taxon>
        <taxon>Pseudomonadati</taxon>
        <taxon>Pseudomonadota</taxon>
        <taxon>Betaproteobacteria</taxon>
        <taxon>Burkholderiales</taxon>
        <taxon>Comamonadaceae</taxon>
    </lineage>
</organism>
<dbReference type="HOGENOM" id="CLU_377543_0_0_4"/>
<dbReference type="STRING" id="946483.Cenrod_2488"/>